<comment type="caution">
    <text evidence="1">The sequence shown here is derived from an EMBL/GenBank/DDBJ whole genome shotgun (WGS) entry which is preliminary data.</text>
</comment>
<organism evidence="1 2">
    <name type="scientific">Caldovatus sediminis</name>
    <dbReference type="NCBI Taxonomy" id="2041189"/>
    <lineage>
        <taxon>Bacteria</taxon>
        <taxon>Pseudomonadati</taxon>
        <taxon>Pseudomonadota</taxon>
        <taxon>Alphaproteobacteria</taxon>
        <taxon>Acetobacterales</taxon>
        <taxon>Roseomonadaceae</taxon>
        <taxon>Caldovatus</taxon>
    </lineage>
</organism>
<dbReference type="InterPro" id="IPR008514">
    <property type="entry name" value="T6SS_Hcp"/>
</dbReference>
<sequence>MPIYIKYGDIKGDVTAEGHKGSDGWVEVNSFQWGVGRGISSPTGGSHDREASAPSVSEIVVTKPMDKSSYKWLDEALHGEGQKVEIDFCKTDKDKLEVYAKYELEGAMVSGYSVSSGGDRPSESISINFTKIVYSFIEMDKDNAGAETPRVGYDVGAAKVI</sequence>
<dbReference type="Proteomes" id="UP000597507">
    <property type="component" value="Unassembled WGS sequence"/>
</dbReference>
<name>A0A8J2Z8H6_9PROT</name>
<dbReference type="Gene3D" id="2.30.110.20">
    <property type="entry name" value="Hcp1-like"/>
    <property type="match status" value="1"/>
</dbReference>
<dbReference type="SUPFAM" id="SSF141452">
    <property type="entry name" value="Hcp1-like"/>
    <property type="match status" value="1"/>
</dbReference>
<dbReference type="RefSeq" id="WP_188898380.1">
    <property type="nucleotide sequence ID" value="NZ_BMKS01000002.1"/>
</dbReference>
<evidence type="ECO:0000313" key="1">
    <source>
        <dbReference type="EMBL" id="GGG20741.1"/>
    </source>
</evidence>
<dbReference type="AlphaFoldDB" id="A0A8J2Z8H6"/>
<dbReference type="PANTHER" id="PTHR36152">
    <property type="entry name" value="CYTOPLASMIC PROTEIN-RELATED"/>
    <property type="match status" value="1"/>
</dbReference>
<gene>
    <name evidence="1" type="ORF">GCM10010964_06190</name>
</gene>
<dbReference type="PANTHER" id="PTHR36152:SF1">
    <property type="entry name" value="UBIQUITIN-LIKE DOMAIN-CONTAINING PROTEIN"/>
    <property type="match status" value="1"/>
</dbReference>
<protein>
    <recommendedName>
        <fullName evidence="3">Type VI secretion system tube protein Hcp</fullName>
    </recommendedName>
</protein>
<evidence type="ECO:0008006" key="3">
    <source>
        <dbReference type="Google" id="ProtNLM"/>
    </source>
</evidence>
<dbReference type="Pfam" id="PF05638">
    <property type="entry name" value="T6SS_HCP"/>
    <property type="match status" value="1"/>
</dbReference>
<reference evidence="1 2" key="1">
    <citation type="journal article" date="2014" name="Int. J. Syst. Evol. Microbiol.">
        <title>Complete genome sequence of Corynebacterium casei LMG S-19264T (=DSM 44701T), isolated from a smear-ripened cheese.</title>
        <authorList>
            <consortium name="US DOE Joint Genome Institute (JGI-PGF)"/>
            <person name="Walter F."/>
            <person name="Albersmeier A."/>
            <person name="Kalinowski J."/>
            <person name="Ruckert C."/>
        </authorList>
    </citation>
    <scope>NUCLEOTIDE SEQUENCE [LARGE SCALE GENOMIC DNA]</scope>
    <source>
        <strain evidence="1 2">CGMCC 1.16330</strain>
    </source>
</reference>
<evidence type="ECO:0000313" key="2">
    <source>
        <dbReference type="Proteomes" id="UP000597507"/>
    </source>
</evidence>
<dbReference type="EMBL" id="BMKS01000002">
    <property type="protein sequence ID" value="GGG20741.1"/>
    <property type="molecule type" value="Genomic_DNA"/>
</dbReference>
<dbReference type="InterPro" id="IPR036624">
    <property type="entry name" value="Hcp1-lik_sf"/>
</dbReference>
<keyword evidence="2" id="KW-1185">Reference proteome</keyword>
<dbReference type="InterPro" id="IPR053165">
    <property type="entry name" value="HSI-I_assembly_Hcp1"/>
</dbReference>
<accession>A0A8J2Z8H6</accession>
<proteinExistence type="predicted"/>